<organism evidence="3 4">
    <name type="scientific">Fusarium napiforme</name>
    <dbReference type="NCBI Taxonomy" id="42672"/>
    <lineage>
        <taxon>Eukaryota</taxon>
        <taxon>Fungi</taxon>
        <taxon>Dikarya</taxon>
        <taxon>Ascomycota</taxon>
        <taxon>Pezizomycotina</taxon>
        <taxon>Sordariomycetes</taxon>
        <taxon>Hypocreomycetidae</taxon>
        <taxon>Hypocreales</taxon>
        <taxon>Nectriaceae</taxon>
        <taxon>Fusarium</taxon>
        <taxon>Fusarium fujikuroi species complex</taxon>
    </lineage>
</organism>
<evidence type="ECO:0000256" key="1">
    <source>
        <dbReference type="SAM" id="MobiDB-lite"/>
    </source>
</evidence>
<evidence type="ECO:0000313" key="4">
    <source>
        <dbReference type="Proteomes" id="UP000574317"/>
    </source>
</evidence>
<keyword evidence="4" id="KW-1185">Reference proteome</keyword>
<protein>
    <recommendedName>
        <fullName evidence="2">HNH nuclease domain-containing protein</fullName>
    </recommendedName>
</protein>
<proteinExistence type="predicted"/>
<feature type="domain" description="HNH nuclease" evidence="2">
    <location>
        <begin position="186"/>
        <end position="271"/>
    </location>
</feature>
<accession>A0A8H5JEY7</accession>
<name>A0A8H5JEY7_9HYPO</name>
<dbReference type="AlphaFoldDB" id="A0A8H5JEY7"/>
<feature type="region of interest" description="Disordered" evidence="1">
    <location>
        <begin position="111"/>
        <end position="146"/>
    </location>
</feature>
<comment type="caution">
    <text evidence="3">The sequence shown here is derived from an EMBL/GenBank/DDBJ whole genome shotgun (WGS) entry which is preliminary data.</text>
</comment>
<evidence type="ECO:0000313" key="3">
    <source>
        <dbReference type="EMBL" id="KAF5553406.1"/>
    </source>
</evidence>
<feature type="region of interest" description="Disordered" evidence="1">
    <location>
        <begin position="400"/>
        <end position="431"/>
    </location>
</feature>
<evidence type="ECO:0000259" key="2">
    <source>
        <dbReference type="Pfam" id="PF13391"/>
    </source>
</evidence>
<gene>
    <name evidence="3" type="ORF">FNAPI_6770</name>
</gene>
<dbReference type="Proteomes" id="UP000574317">
    <property type="component" value="Unassembled WGS sequence"/>
</dbReference>
<dbReference type="EMBL" id="JAAOAO010000250">
    <property type="protein sequence ID" value="KAF5553406.1"/>
    <property type="molecule type" value="Genomic_DNA"/>
</dbReference>
<feature type="compositionally biased region" description="Polar residues" evidence="1">
    <location>
        <begin position="113"/>
        <end position="131"/>
    </location>
</feature>
<dbReference type="InterPro" id="IPR003615">
    <property type="entry name" value="HNH_nuc"/>
</dbReference>
<sequence>MATHEPEQASPSSSRPGVERVESLITVDDYELRLALIEDIRKISQRSRGPKKPALTGLEFSYLINMPLDRLRNLKGLLPVSSTTLLPLINDLGNATWWFLQKTAYKIEFPQEPQDNSSTKTVSSQGSVTKPRSSSKSHASGKRSASGGSTLLNAIANASVGTSKDTEIYQSGCLRDECLELDEGRCVVTGASNSHVCHIVPFSWFENEHNVGFTNRFVSALELVIDFQSDDLQLEAMSKLREGVGCTDRLWNLVCLSPQLHKWWDHAYFGLKYYGRNDSEEEGFVEIHLQFVWMLRNISQFAKKQIALDQQAHPSTSLSVSLNHRYGGQTMAPCSDSTCNDCQAIRRVKAYDSTGQPIVNGQIITVKRRRENASLFEAMIKIQWAVIRAAAVSGGALAPGELRSFSEDSDGGGEDSPTGVEEEDPVATTERIHDWLDHI</sequence>
<reference evidence="3 4" key="1">
    <citation type="submission" date="2020-05" db="EMBL/GenBank/DDBJ databases">
        <title>Identification and distribution of gene clusters putatively required for synthesis of sphingolipid metabolism inhibitors in phylogenetically diverse species of the filamentous fungus Fusarium.</title>
        <authorList>
            <person name="Kim H.-S."/>
            <person name="Busman M."/>
            <person name="Brown D.W."/>
            <person name="Divon H."/>
            <person name="Uhlig S."/>
            <person name="Proctor R.H."/>
        </authorList>
    </citation>
    <scope>NUCLEOTIDE SEQUENCE [LARGE SCALE GENOMIC DNA]</scope>
    <source>
        <strain evidence="3 4">NRRL 25196</strain>
    </source>
</reference>
<dbReference type="Pfam" id="PF13391">
    <property type="entry name" value="HNH_2"/>
    <property type="match status" value="1"/>
</dbReference>